<feature type="binding site" evidence="10">
    <location>
        <position position="566"/>
    </location>
    <ligand>
        <name>[4Fe-4S] cluster</name>
        <dbReference type="ChEBI" id="CHEBI:49883"/>
        <note>4Fe-4S-S-AdoMet</note>
    </ligand>
</feature>
<dbReference type="SFLD" id="SFLDS00113">
    <property type="entry name" value="Radical_SAM_Phosphomethylpyrim"/>
    <property type="match status" value="1"/>
</dbReference>
<evidence type="ECO:0000256" key="11">
    <source>
        <dbReference type="SAM" id="MobiDB-lite"/>
    </source>
</evidence>
<feature type="binding site" evidence="10">
    <location>
        <begin position="371"/>
        <end position="374"/>
    </location>
    <ligand>
        <name>substrate</name>
    </ligand>
</feature>
<keyword evidence="6 10" id="KW-0784">Thiamine biosynthesis</keyword>
<comment type="subunit">
    <text evidence="10">Homodimer.</text>
</comment>
<feature type="binding site" evidence="10">
    <location>
        <position position="216"/>
    </location>
    <ligand>
        <name>substrate</name>
    </ligand>
</feature>
<comment type="function">
    <text evidence="1 10">Catalyzes the synthesis of the hydroxymethylpyrimidine phosphate (HMP-P) moiety of thiamine from aminoimidazole ribotide (AIR) in a radical S-adenosyl-L-methionine (SAM)-dependent reaction.</text>
</comment>
<keyword evidence="3 10" id="KW-0949">S-adenosyl-L-methionine</keyword>
<dbReference type="InterPro" id="IPR038521">
    <property type="entry name" value="ThiC/Bza_core_dom"/>
</dbReference>
<keyword evidence="14" id="KW-1185">Reference proteome</keyword>
<feature type="binding site" evidence="10">
    <location>
        <position position="274"/>
    </location>
    <ligand>
        <name>substrate</name>
    </ligand>
</feature>
<feature type="binding site" evidence="10">
    <location>
        <position position="437"/>
    </location>
    <ligand>
        <name>substrate</name>
    </ligand>
</feature>
<dbReference type="EMBL" id="CP020083">
    <property type="protein sequence ID" value="ASR50579.1"/>
    <property type="molecule type" value="Genomic_DNA"/>
</dbReference>
<protein>
    <recommendedName>
        <fullName evidence="10">Phosphomethylpyrimidine synthase</fullName>
        <ecNumber evidence="10">4.1.99.17</ecNumber>
    </recommendedName>
    <alternativeName>
        <fullName evidence="10">Hydroxymethylpyrimidine phosphate synthase</fullName>
        <shortName evidence="10">HMP-P synthase</shortName>
        <shortName evidence="10">HMP-phosphate synthase</shortName>
        <shortName evidence="10">HMPP synthase</shortName>
    </alternativeName>
    <alternativeName>
        <fullName evidence="10">Thiamine biosynthesis protein ThiC</fullName>
    </alternativeName>
</protein>
<dbReference type="InterPro" id="IPR025747">
    <property type="entry name" value="ThiC-associated_dom"/>
</dbReference>
<dbReference type="Gene3D" id="3.20.20.540">
    <property type="entry name" value="Radical SAM ThiC family, central domain"/>
    <property type="match status" value="1"/>
</dbReference>
<dbReference type="HAMAP" id="MF_00089">
    <property type="entry name" value="ThiC"/>
    <property type="match status" value="1"/>
</dbReference>
<comment type="catalytic activity">
    <reaction evidence="10">
        <text>5-amino-1-(5-phospho-beta-D-ribosyl)imidazole + S-adenosyl-L-methionine = 4-amino-2-methyl-5-(phosphooxymethyl)pyrimidine + CO + 5'-deoxyadenosine + formate + L-methionine + 3 H(+)</text>
        <dbReference type="Rhea" id="RHEA:24840"/>
        <dbReference type="ChEBI" id="CHEBI:15378"/>
        <dbReference type="ChEBI" id="CHEBI:15740"/>
        <dbReference type="ChEBI" id="CHEBI:17245"/>
        <dbReference type="ChEBI" id="CHEBI:17319"/>
        <dbReference type="ChEBI" id="CHEBI:57844"/>
        <dbReference type="ChEBI" id="CHEBI:58354"/>
        <dbReference type="ChEBI" id="CHEBI:59789"/>
        <dbReference type="ChEBI" id="CHEBI:137981"/>
        <dbReference type="EC" id="4.1.99.17"/>
    </reaction>
</comment>
<evidence type="ECO:0000256" key="9">
    <source>
        <dbReference type="ARBA" id="ARBA00023239"/>
    </source>
</evidence>
<dbReference type="GeneID" id="303484558"/>
<keyword evidence="4 10" id="KW-0479">Metal-binding</keyword>
<dbReference type="NCBIfam" id="TIGR00190">
    <property type="entry name" value="thiC"/>
    <property type="match status" value="1"/>
</dbReference>
<comment type="pathway">
    <text evidence="10">Cofactor biosynthesis; thiamine diphosphate biosynthesis.</text>
</comment>
<comment type="cofactor">
    <cofactor evidence="10">
        <name>[4Fe-4S] cluster</name>
        <dbReference type="ChEBI" id="CHEBI:49883"/>
    </cofactor>
    <text evidence="10">Binds 1 [4Fe-4S] cluster per subunit. The cluster is coordinated with 3 cysteines and an exchangeable S-adenosyl-L-methionine.</text>
</comment>
<feature type="binding site" evidence="10">
    <location>
        <position position="310"/>
    </location>
    <ligand>
        <name>substrate</name>
    </ligand>
</feature>
<feature type="binding site" evidence="10">
    <location>
        <position position="558"/>
    </location>
    <ligand>
        <name>[4Fe-4S] cluster</name>
        <dbReference type="ChEBI" id="CHEBI:49883"/>
        <note>4Fe-4S-S-AdoMet</note>
    </ligand>
</feature>
<dbReference type="PANTHER" id="PTHR30557">
    <property type="entry name" value="THIAMINE BIOSYNTHESIS PROTEIN THIC"/>
    <property type="match status" value="1"/>
</dbReference>
<dbReference type="PANTHER" id="PTHR30557:SF1">
    <property type="entry name" value="PHOSPHOMETHYLPYRIMIDINE SYNTHASE, CHLOROPLASTIC"/>
    <property type="match status" value="1"/>
</dbReference>
<organism evidence="13 14">
    <name type="scientific">Blastomonas fulva</name>
    <dbReference type="NCBI Taxonomy" id="1550728"/>
    <lineage>
        <taxon>Bacteria</taxon>
        <taxon>Pseudomonadati</taxon>
        <taxon>Pseudomonadota</taxon>
        <taxon>Alphaproteobacteria</taxon>
        <taxon>Sphingomonadales</taxon>
        <taxon>Sphingomonadaceae</taxon>
        <taxon>Blastomonas</taxon>
    </lineage>
</organism>
<feature type="binding site" evidence="10">
    <location>
        <position position="561"/>
    </location>
    <ligand>
        <name>[4Fe-4S] cluster</name>
        <dbReference type="ChEBI" id="CHEBI:49883"/>
        <note>4Fe-4S-S-AdoMet</note>
    </ligand>
</feature>
<dbReference type="SFLD" id="SFLDG01114">
    <property type="entry name" value="phosphomethylpyrimidine_syntha"/>
    <property type="match status" value="1"/>
</dbReference>
<feature type="binding site" evidence="10">
    <location>
        <begin position="330"/>
        <end position="332"/>
    </location>
    <ligand>
        <name>substrate</name>
    </ligand>
</feature>
<keyword evidence="8 10" id="KW-0411">Iron-sulfur</keyword>
<accession>A0ABM6M409</accession>
<gene>
    <name evidence="10" type="primary">thiC</name>
    <name evidence="13" type="ORF">B5J99_03090</name>
</gene>
<evidence type="ECO:0000256" key="7">
    <source>
        <dbReference type="ARBA" id="ARBA00023004"/>
    </source>
</evidence>
<sequence>MADIHARTEIGVTTGPIRGSRKVHVATKSGSGIRVAMREIDLAGGEPSVRVYDTSGPYTDAEAHIDISAGLPELRRDWIWNRGDVEVVDQREVKPEDNGQLGPDRSGGVPAFPNVRKQVLRAKPGMNVSQMHYARRGIITPEMEYVAERENLGRERLAEYRRDGNSFGASIPDYVTPEFVRDEVARGRAIIPSNINHPESEPMAIGRNFLVKINANIGNSAVASNVASEVDKMVWSIRWGADTVMDLSTGRNIHDTREWILRNSPVPIGTVPIYQALEKVGGVAEELTWEIFRDTLIEQAEQGVDYFTIHAGVRLAYIPMAAKRVTGIVSRGGSIMAKWCLAHHKESFLYEHFDEITEIMKAYDIAYSLGDGLRPGSIADANDEAQFSELYTLGELTHRAWKSDVQVMIEGPGHVPMHKIKENMEKQLEVCGEAPFYTLGPLTTDIAPGYDHITSGIGAAQIGWYGTAMLCYVTPKEHLGLPDRDDVKVGVVTYKLAAHAADLAKGHPAAQVRDDALSKARFEFRWRDQFHLSLDPDTAEQYHDQTLPAEGAKTAHFCSMCGPKFCSMQISQEVRDFATKQNQGVEGFIATGPSGAETAAASKEAALKGMAEMSQLYEDMGRELYLGAGDREHD</sequence>
<comment type="similarity">
    <text evidence="10">Belongs to the ThiC family.</text>
</comment>
<reference evidence="13 14" key="1">
    <citation type="submission" date="2017-03" db="EMBL/GenBank/DDBJ databases">
        <title>Complete genome sequence of Blastomonas fulva degrading microcsystin LR.</title>
        <authorList>
            <person name="Lee H.-g."/>
            <person name="Jin L."/>
            <person name="oh H.-M."/>
        </authorList>
    </citation>
    <scope>NUCLEOTIDE SEQUENCE [LARGE SCALE GENOMIC DNA]</scope>
    <source>
        <strain evidence="13 14">T2</strain>
    </source>
</reference>
<name>A0ABM6M409_9SPHN</name>
<evidence type="ECO:0000313" key="14">
    <source>
        <dbReference type="Proteomes" id="UP000258016"/>
    </source>
</evidence>
<evidence type="ECO:0000256" key="3">
    <source>
        <dbReference type="ARBA" id="ARBA00022691"/>
    </source>
</evidence>
<evidence type="ECO:0000313" key="13">
    <source>
        <dbReference type="EMBL" id="ASR50579.1"/>
    </source>
</evidence>
<evidence type="ECO:0000256" key="6">
    <source>
        <dbReference type="ARBA" id="ARBA00022977"/>
    </source>
</evidence>
<dbReference type="RefSeq" id="WP_054133914.1">
    <property type="nucleotide sequence ID" value="NZ_CP020083.1"/>
</dbReference>
<evidence type="ECO:0000259" key="12">
    <source>
        <dbReference type="Pfam" id="PF13667"/>
    </source>
</evidence>
<feature type="domain" description="ThiC-associated" evidence="12">
    <location>
        <begin position="17"/>
        <end position="86"/>
    </location>
</feature>
<dbReference type="Proteomes" id="UP000258016">
    <property type="component" value="Chromosome"/>
</dbReference>
<evidence type="ECO:0000256" key="1">
    <source>
        <dbReference type="ARBA" id="ARBA00003175"/>
    </source>
</evidence>
<dbReference type="InterPro" id="IPR002817">
    <property type="entry name" value="ThiC/BzaA/B"/>
</dbReference>
<keyword evidence="9 10" id="KW-0456">Lyase</keyword>
<evidence type="ECO:0000256" key="8">
    <source>
        <dbReference type="ARBA" id="ARBA00023014"/>
    </source>
</evidence>
<feature type="region of interest" description="Disordered" evidence="11">
    <location>
        <begin position="92"/>
        <end position="112"/>
    </location>
</feature>
<evidence type="ECO:0000256" key="4">
    <source>
        <dbReference type="ARBA" id="ARBA00022723"/>
    </source>
</evidence>
<dbReference type="Gene3D" id="6.10.250.620">
    <property type="match status" value="1"/>
</dbReference>
<dbReference type="Pfam" id="PF01964">
    <property type="entry name" value="ThiC_Rad_SAM"/>
    <property type="match status" value="1"/>
</dbReference>
<feature type="binding site" evidence="10">
    <location>
        <position position="414"/>
    </location>
    <ligand>
        <name>Zn(2+)</name>
        <dbReference type="ChEBI" id="CHEBI:29105"/>
    </ligand>
</feature>
<evidence type="ECO:0000256" key="2">
    <source>
        <dbReference type="ARBA" id="ARBA00022485"/>
    </source>
</evidence>
<dbReference type="NCBIfam" id="NF009895">
    <property type="entry name" value="PRK13352.1"/>
    <property type="match status" value="1"/>
</dbReference>
<feature type="binding site" evidence="10">
    <location>
        <position position="478"/>
    </location>
    <ligand>
        <name>Zn(2+)</name>
        <dbReference type="ChEBI" id="CHEBI:29105"/>
    </ligand>
</feature>
<dbReference type="NCBIfam" id="NF006763">
    <property type="entry name" value="PRK09284.1"/>
    <property type="match status" value="1"/>
</dbReference>
<keyword evidence="7 10" id="KW-0408">Iron</keyword>
<proteinExistence type="inferred from homology"/>
<dbReference type="EC" id="4.1.99.17" evidence="10"/>
<evidence type="ECO:0000256" key="10">
    <source>
        <dbReference type="HAMAP-Rule" id="MF_00089"/>
    </source>
</evidence>
<dbReference type="InterPro" id="IPR037509">
    <property type="entry name" value="ThiC"/>
</dbReference>
<dbReference type="SFLD" id="SFLDF00407">
    <property type="entry name" value="phosphomethylpyrimidine_syntha"/>
    <property type="match status" value="1"/>
</dbReference>
<feature type="binding site" evidence="10">
    <location>
        <position position="245"/>
    </location>
    <ligand>
        <name>substrate</name>
    </ligand>
</feature>
<dbReference type="Pfam" id="PF13667">
    <property type="entry name" value="ThiC-associated"/>
    <property type="match status" value="1"/>
</dbReference>
<keyword evidence="5 10" id="KW-0862">Zinc</keyword>
<keyword evidence="2 10" id="KW-0004">4Fe-4S</keyword>
<evidence type="ECO:0000256" key="5">
    <source>
        <dbReference type="ARBA" id="ARBA00022833"/>
    </source>
</evidence>
<feature type="binding site" evidence="10">
    <location>
        <position position="410"/>
    </location>
    <ligand>
        <name>substrate</name>
    </ligand>
</feature>